<organism evidence="1 2">
    <name type="scientific">Kitasatospora aureofaciens</name>
    <name type="common">Streptomyces aureofaciens</name>
    <dbReference type="NCBI Taxonomy" id="1894"/>
    <lineage>
        <taxon>Bacteria</taxon>
        <taxon>Bacillati</taxon>
        <taxon>Actinomycetota</taxon>
        <taxon>Actinomycetes</taxon>
        <taxon>Kitasatosporales</taxon>
        <taxon>Streptomycetaceae</taxon>
        <taxon>Kitasatospora</taxon>
    </lineage>
</organism>
<comment type="caution">
    <text evidence="1">The sequence shown here is derived from an EMBL/GenBank/DDBJ whole genome shotgun (WGS) entry which is preliminary data.</text>
</comment>
<protein>
    <submittedName>
        <fullName evidence="1">Uncharacterized protein</fullName>
    </submittedName>
</protein>
<dbReference type="KEGG" id="kau:B6264_30125"/>
<keyword evidence="2" id="KW-1185">Reference proteome</keyword>
<evidence type="ECO:0000313" key="1">
    <source>
        <dbReference type="EMBL" id="OEV38977.1"/>
    </source>
</evidence>
<sequence>MDCIIRPSESFRNAADTFRFSRRDTSPGSASSSSPSRASRVSFVSAPAFALAVCAGPSVSTCRSRVR</sequence>
<reference evidence="1" key="1">
    <citation type="submission" date="2016-08" db="EMBL/GenBank/DDBJ databases">
        <title>Sequencing, Assembly and Comparative Genomics of S. aureofaciens ATCC 10762.</title>
        <authorList>
            <person name="Gradnigo J.S."/>
            <person name="Johnson N."/>
            <person name="Somerville G.A."/>
        </authorList>
    </citation>
    <scope>NUCLEOTIDE SEQUENCE [LARGE SCALE GENOMIC DNA]</scope>
    <source>
        <strain evidence="1">ATCC 10762</strain>
    </source>
</reference>
<evidence type="ECO:0000313" key="2">
    <source>
        <dbReference type="Proteomes" id="UP000037395"/>
    </source>
</evidence>
<dbReference type="Proteomes" id="UP000037395">
    <property type="component" value="Unassembled WGS sequence"/>
</dbReference>
<dbReference type="EMBL" id="JPRF03000002">
    <property type="protein sequence ID" value="OEV38977.1"/>
    <property type="molecule type" value="Genomic_DNA"/>
</dbReference>
<dbReference type="AlphaFoldDB" id="A0A1E7NE55"/>
<accession>A0A1E7NE55</accession>
<proteinExistence type="predicted"/>
<name>A0A1E7NE55_KITAU</name>
<gene>
    <name evidence="1" type="ORF">HS99_0017865</name>
</gene>